<dbReference type="PANTHER" id="PTHR42978:SF2">
    <property type="entry name" value="102 KBASES UNSTABLE REGION: FROM 1 TO 119443"/>
    <property type="match status" value="1"/>
</dbReference>
<comment type="similarity">
    <text evidence="2">Belongs to the metallo-beta-lactamase superfamily.</text>
</comment>
<keyword evidence="5" id="KW-0862">Zinc</keyword>
<name>A0A0D2GLW0_9EURO</name>
<dbReference type="AlphaFoldDB" id="A0A0D2GLW0"/>
<dbReference type="GeneID" id="25305567"/>
<dbReference type="Proteomes" id="UP000053029">
    <property type="component" value="Unassembled WGS sequence"/>
</dbReference>
<keyword evidence="3" id="KW-0479">Metal-binding</keyword>
<dbReference type="VEuPathDB" id="FungiDB:Z517_06077"/>
<reference evidence="7 8" key="1">
    <citation type="submission" date="2015-01" db="EMBL/GenBank/DDBJ databases">
        <title>The Genome Sequence of Fonsecaea pedrosoi CBS 271.37.</title>
        <authorList>
            <consortium name="The Broad Institute Genomics Platform"/>
            <person name="Cuomo C."/>
            <person name="de Hoog S."/>
            <person name="Gorbushina A."/>
            <person name="Stielow B."/>
            <person name="Teixiera M."/>
            <person name="Abouelleil A."/>
            <person name="Chapman S.B."/>
            <person name="Priest M."/>
            <person name="Young S.K."/>
            <person name="Wortman J."/>
            <person name="Nusbaum C."/>
            <person name="Birren B."/>
        </authorList>
    </citation>
    <scope>NUCLEOTIDE SEQUENCE [LARGE SCALE GENOMIC DNA]</scope>
    <source>
        <strain evidence="7 8">CBS 271.37</strain>
    </source>
</reference>
<proteinExistence type="inferred from homology"/>
<dbReference type="RefSeq" id="XP_013283273.1">
    <property type="nucleotide sequence ID" value="XM_013427819.1"/>
</dbReference>
<keyword evidence="4" id="KW-0378">Hydrolase</keyword>
<keyword evidence="8" id="KW-1185">Reference proteome</keyword>
<dbReference type="SUPFAM" id="SSF56281">
    <property type="entry name" value="Metallo-hydrolase/oxidoreductase"/>
    <property type="match status" value="1"/>
</dbReference>
<evidence type="ECO:0000259" key="6">
    <source>
        <dbReference type="SMART" id="SM00849"/>
    </source>
</evidence>
<dbReference type="HOGENOM" id="CLU_030571_3_2_1"/>
<dbReference type="InterPro" id="IPR051013">
    <property type="entry name" value="MBL_superfamily_lactonases"/>
</dbReference>
<sequence length="279" mass="31695">MARTIAPENAMSLWQCPTGTKMHILNLGSLDVDEGWLLLGANGGSSSNPNPTNKRRKLMLIAGLLEHPTEGLILFETGSAEDVEKEWGAQATDMFPRTDYDVCHKLPEAIKSTGNDIKDVRAVIIGHLHMDHAGGLEHFFDTDVPIYVHEVEFQYACWAVATKHEGGLFLLNWQTLNEAQVNLFQGITLHHAPGHTPGLYAMQVNLENDGTWLWTTDQYHVRENYDLEHPHGWLIRDYKAWINSSRRLKSIQKRFQAKVIFGHDYDVADAFIKAKKYYD</sequence>
<dbReference type="Pfam" id="PF00753">
    <property type="entry name" value="Lactamase_B"/>
    <property type="match status" value="1"/>
</dbReference>
<protein>
    <recommendedName>
        <fullName evidence="6">Metallo-beta-lactamase domain-containing protein</fullName>
    </recommendedName>
</protein>
<dbReference type="GO" id="GO:0016787">
    <property type="term" value="F:hydrolase activity"/>
    <property type="evidence" value="ECO:0007669"/>
    <property type="project" value="UniProtKB-KW"/>
</dbReference>
<evidence type="ECO:0000313" key="7">
    <source>
        <dbReference type="EMBL" id="KIW79465.1"/>
    </source>
</evidence>
<dbReference type="EMBL" id="KN846972">
    <property type="protein sequence ID" value="KIW79465.1"/>
    <property type="molecule type" value="Genomic_DNA"/>
</dbReference>
<dbReference type="InterPro" id="IPR001279">
    <property type="entry name" value="Metallo-B-lactamas"/>
</dbReference>
<evidence type="ECO:0000256" key="5">
    <source>
        <dbReference type="ARBA" id="ARBA00022833"/>
    </source>
</evidence>
<dbReference type="Gene3D" id="3.60.15.10">
    <property type="entry name" value="Ribonuclease Z/Hydroxyacylglutathione hydrolase-like"/>
    <property type="match status" value="1"/>
</dbReference>
<evidence type="ECO:0000256" key="4">
    <source>
        <dbReference type="ARBA" id="ARBA00022801"/>
    </source>
</evidence>
<accession>A0A0D2GLW0</accession>
<gene>
    <name evidence="7" type="ORF">Z517_06077</name>
</gene>
<dbReference type="STRING" id="1442368.A0A0D2GLW0"/>
<organism evidence="7 8">
    <name type="scientific">Fonsecaea pedrosoi CBS 271.37</name>
    <dbReference type="NCBI Taxonomy" id="1442368"/>
    <lineage>
        <taxon>Eukaryota</taxon>
        <taxon>Fungi</taxon>
        <taxon>Dikarya</taxon>
        <taxon>Ascomycota</taxon>
        <taxon>Pezizomycotina</taxon>
        <taxon>Eurotiomycetes</taxon>
        <taxon>Chaetothyriomycetidae</taxon>
        <taxon>Chaetothyriales</taxon>
        <taxon>Herpotrichiellaceae</taxon>
        <taxon>Fonsecaea</taxon>
    </lineage>
</organism>
<dbReference type="SMART" id="SM00849">
    <property type="entry name" value="Lactamase_B"/>
    <property type="match status" value="1"/>
</dbReference>
<comment type="cofactor">
    <cofactor evidence="1">
        <name>Zn(2+)</name>
        <dbReference type="ChEBI" id="CHEBI:29105"/>
    </cofactor>
</comment>
<dbReference type="PANTHER" id="PTHR42978">
    <property type="entry name" value="QUORUM-QUENCHING LACTONASE YTNP-RELATED-RELATED"/>
    <property type="match status" value="1"/>
</dbReference>
<dbReference type="CDD" id="cd07729">
    <property type="entry name" value="AHL_lactonase_MBL-fold"/>
    <property type="match status" value="1"/>
</dbReference>
<evidence type="ECO:0000256" key="2">
    <source>
        <dbReference type="ARBA" id="ARBA00007749"/>
    </source>
</evidence>
<evidence type="ECO:0000256" key="1">
    <source>
        <dbReference type="ARBA" id="ARBA00001947"/>
    </source>
</evidence>
<evidence type="ECO:0000313" key="8">
    <source>
        <dbReference type="Proteomes" id="UP000053029"/>
    </source>
</evidence>
<dbReference type="GO" id="GO:0046872">
    <property type="term" value="F:metal ion binding"/>
    <property type="evidence" value="ECO:0007669"/>
    <property type="project" value="UniProtKB-KW"/>
</dbReference>
<feature type="domain" description="Metallo-beta-lactamase" evidence="6">
    <location>
        <begin position="59"/>
        <end position="263"/>
    </location>
</feature>
<dbReference type="InterPro" id="IPR036866">
    <property type="entry name" value="RibonucZ/Hydroxyglut_hydro"/>
</dbReference>
<dbReference type="OrthoDB" id="10250730at2759"/>
<evidence type="ECO:0000256" key="3">
    <source>
        <dbReference type="ARBA" id="ARBA00022723"/>
    </source>
</evidence>